<evidence type="ECO:0000256" key="4">
    <source>
        <dbReference type="ARBA" id="ARBA00022840"/>
    </source>
</evidence>
<dbReference type="PROSITE" id="PS51192">
    <property type="entry name" value="HELICASE_ATP_BIND_1"/>
    <property type="match status" value="1"/>
</dbReference>
<dbReference type="InterPro" id="IPR007502">
    <property type="entry name" value="Helicase-assoc_dom"/>
</dbReference>
<dbReference type="Gene3D" id="3.30.160.20">
    <property type="match status" value="1"/>
</dbReference>
<comment type="caution">
    <text evidence="11">The sequence shown here is derived from an EMBL/GenBank/DDBJ whole genome shotgun (WGS) entry which is preliminary data.</text>
</comment>
<comment type="similarity">
    <text evidence="6">Belongs to the DExH box helicase family.</text>
</comment>
<dbReference type="GO" id="GO:0005634">
    <property type="term" value="C:nucleus"/>
    <property type="evidence" value="ECO:0007669"/>
    <property type="project" value="TreeGrafter"/>
</dbReference>
<dbReference type="SMART" id="SM00490">
    <property type="entry name" value="HELICc"/>
    <property type="match status" value="1"/>
</dbReference>
<dbReference type="Proteomes" id="UP001168990">
    <property type="component" value="Unassembled WGS sequence"/>
</dbReference>
<dbReference type="Gene3D" id="3.40.50.300">
    <property type="entry name" value="P-loop containing nucleotide triphosphate hydrolases"/>
    <property type="match status" value="2"/>
</dbReference>
<evidence type="ECO:0000256" key="5">
    <source>
        <dbReference type="ARBA" id="ARBA00022884"/>
    </source>
</evidence>
<feature type="coiled-coil region" evidence="7">
    <location>
        <begin position="277"/>
        <end position="304"/>
    </location>
</feature>
<evidence type="ECO:0000256" key="3">
    <source>
        <dbReference type="ARBA" id="ARBA00022806"/>
    </source>
</evidence>
<dbReference type="GO" id="GO:0002151">
    <property type="term" value="F:G-quadruplex RNA binding"/>
    <property type="evidence" value="ECO:0007669"/>
    <property type="project" value="TreeGrafter"/>
</dbReference>
<name>A0AA39EWV5_9HYME</name>
<feature type="compositionally biased region" description="Basic and acidic residues" evidence="8">
    <location>
        <begin position="1136"/>
        <end position="1149"/>
    </location>
</feature>
<feature type="region of interest" description="Disordered" evidence="8">
    <location>
        <begin position="1133"/>
        <end position="1156"/>
    </location>
</feature>
<evidence type="ECO:0000256" key="8">
    <source>
        <dbReference type="SAM" id="MobiDB-lite"/>
    </source>
</evidence>
<dbReference type="PANTHER" id="PTHR18934">
    <property type="entry name" value="ATP-DEPENDENT RNA HELICASE"/>
    <property type="match status" value="1"/>
</dbReference>
<dbReference type="AlphaFoldDB" id="A0AA39EWV5"/>
<evidence type="ECO:0000256" key="7">
    <source>
        <dbReference type="SAM" id="Coils"/>
    </source>
</evidence>
<dbReference type="PROSITE" id="PS51194">
    <property type="entry name" value="HELICASE_CTER"/>
    <property type="match status" value="1"/>
</dbReference>
<evidence type="ECO:0000313" key="11">
    <source>
        <dbReference type="EMBL" id="KAK0158837.1"/>
    </source>
</evidence>
<feature type="domain" description="Helicase C-terminal" evidence="10">
    <location>
        <begin position="582"/>
        <end position="755"/>
    </location>
</feature>
<accession>A0AA39EWV5</accession>
<keyword evidence="7" id="KW-0175">Coiled coil</keyword>
<dbReference type="PANTHER" id="PTHR18934:SF257">
    <property type="entry name" value="ATP-DEPENDENT RNA HELICASE DHX30"/>
    <property type="match status" value="1"/>
</dbReference>
<reference evidence="11" key="1">
    <citation type="journal article" date="2023" name="bioRxiv">
        <title>Scaffold-level genome assemblies of two parasitoid biocontrol wasps reveal the parthenogenesis mechanism and an associated novel virus.</title>
        <authorList>
            <person name="Inwood S."/>
            <person name="Skelly J."/>
            <person name="Guhlin J."/>
            <person name="Harrop T."/>
            <person name="Goldson S."/>
            <person name="Dearden P."/>
        </authorList>
    </citation>
    <scope>NUCLEOTIDE SEQUENCE</scope>
    <source>
        <strain evidence="11">Irish</strain>
        <tissue evidence="11">Whole body</tissue>
    </source>
</reference>
<proteinExistence type="inferred from homology"/>
<dbReference type="Pfam" id="PF00270">
    <property type="entry name" value="DEAD"/>
    <property type="match status" value="1"/>
</dbReference>
<dbReference type="InterPro" id="IPR027417">
    <property type="entry name" value="P-loop_NTPase"/>
</dbReference>
<dbReference type="SMART" id="SM00487">
    <property type="entry name" value="DEXDc"/>
    <property type="match status" value="1"/>
</dbReference>
<dbReference type="Gene3D" id="1.20.120.1080">
    <property type="match status" value="1"/>
</dbReference>
<dbReference type="SUPFAM" id="SSF52540">
    <property type="entry name" value="P-loop containing nucleoside triphosphate hydrolases"/>
    <property type="match status" value="1"/>
</dbReference>
<dbReference type="SMART" id="SM00847">
    <property type="entry name" value="HA2"/>
    <property type="match status" value="1"/>
</dbReference>
<dbReference type="GO" id="GO:0016787">
    <property type="term" value="F:hydrolase activity"/>
    <property type="evidence" value="ECO:0007669"/>
    <property type="project" value="UniProtKB-KW"/>
</dbReference>
<evidence type="ECO:0000256" key="6">
    <source>
        <dbReference type="ARBA" id="ARBA00060772"/>
    </source>
</evidence>
<reference evidence="11" key="2">
    <citation type="submission" date="2023-03" db="EMBL/GenBank/DDBJ databases">
        <authorList>
            <person name="Inwood S.N."/>
            <person name="Skelly J.G."/>
            <person name="Guhlin J."/>
            <person name="Harrop T.W.R."/>
            <person name="Goldson S.G."/>
            <person name="Dearden P.K."/>
        </authorList>
    </citation>
    <scope>NUCLEOTIDE SEQUENCE</scope>
    <source>
        <strain evidence="11">Irish</strain>
        <tissue evidence="11">Whole body</tissue>
    </source>
</reference>
<dbReference type="InterPro" id="IPR014001">
    <property type="entry name" value="Helicase_ATP-bd"/>
</dbReference>
<feature type="region of interest" description="Disordered" evidence="8">
    <location>
        <begin position="135"/>
        <end position="157"/>
    </location>
</feature>
<evidence type="ECO:0000256" key="2">
    <source>
        <dbReference type="ARBA" id="ARBA00022801"/>
    </source>
</evidence>
<feature type="domain" description="Helicase ATP-binding" evidence="9">
    <location>
        <begin position="370"/>
        <end position="538"/>
    </location>
</feature>
<dbReference type="InterPro" id="IPR048333">
    <property type="entry name" value="HA2_WH"/>
</dbReference>
<dbReference type="Pfam" id="PF21010">
    <property type="entry name" value="HA2_C"/>
    <property type="match status" value="1"/>
</dbReference>
<organism evidence="11 12">
    <name type="scientific">Microctonus aethiopoides</name>
    <dbReference type="NCBI Taxonomy" id="144406"/>
    <lineage>
        <taxon>Eukaryota</taxon>
        <taxon>Metazoa</taxon>
        <taxon>Ecdysozoa</taxon>
        <taxon>Arthropoda</taxon>
        <taxon>Hexapoda</taxon>
        <taxon>Insecta</taxon>
        <taxon>Pterygota</taxon>
        <taxon>Neoptera</taxon>
        <taxon>Endopterygota</taxon>
        <taxon>Hymenoptera</taxon>
        <taxon>Apocrita</taxon>
        <taxon>Ichneumonoidea</taxon>
        <taxon>Braconidae</taxon>
        <taxon>Euphorinae</taxon>
        <taxon>Microctonus</taxon>
    </lineage>
</organism>
<evidence type="ECO:0000313" key="12">
    <source>
        <dbReference type="Proteomes" id="UP001168990"/>
    </source>
</evidence>
<gene>
    <name evidence="11" type="ORF">PV328_009782</name>
</gene>
<keyword evidence="3" id="KW-0347">Helicase</keyword>
<dbReference type="GO" id="GO:0005737">
    <property type="term" value="C:cytoplasm"/>
    <property type="evidence" value="ECO:0007669"/>
    <property type="project" value="TreeGrafter"/>
</dbReference>
<keyword evidence="1" id="KW-0547">Nucleotide-binding</keyword>
<dbReference type="InterPro" id="IPR011545">
    <property type="entry name" value="DEAD/DEAH_box_helicase_dom"/>
</dbReference>
<evidence type="ECO:0000259" key="9">
    <source>
        <dbReference type="PROSITE" id="PS51192"/>
    </source>
</evidence>
<evidence type="ECO:0000259" key="10">
    <source>
        <dbReference type="PROSITE" id="PS51194"/>
    </source>
</evidence>
<dbReference type="EMBL" id="JAQQBS010001424">
    <property type="protein sequence ID" value="KAK0158837.1"/>
    <property type="molecule type" value="Genomic_DNA"/>
</dbReference>
<dbReference type="Pfam" id="PF04408">
    <property type="entry name" value="WHD_HA2"/>
    <property type="match status" value="1"/>
</dbReference>
<keyword evidence="2" id="KW-0378">Hydrolase</keyword>
<keyword evidence="12" id="KW-1185">Reference proteome</keyword>
<sequence>MWNCSAVITRNGSLCNSTAGLTTKNSHLQKIVVTTLRKRLFKTYPVTIKEQIDVTKFGKCITNCMPIVNSCNQTHRYSNVTHASINNLFIRAFHTSFITKYVEDAIDPKKSKLTNDREANINYSNLFNNNDTVSEENDPFTHVPEENNTQHTAKSSEYHHVKPNDVSLKYVEKLYPNPKDKINHITQLVNVNTTKKINTKYSYSRIKDPKYNIQCTLSTFWPEAKTFTAKASNKVHAGNLAAWKYLHWLESIKKLKKGSPIIYNNDDIQNLQRPVTLSVKAETLNEAKVLLDRYEENIQSIIDSNDCALNITHNFQQGAIIDPVGKYNPASRSQARIDKRNEMLQRRFEHRKSKGVSVDLPINDFREQIIKEVEENNVVVIKGDTGCGKTTQVPQFIMDAFAARGQATDCNMIVSQPRRISAISLAERIADERSEQVGDVVGYQVRLSQELPNTPAGLLFCTSGILLRKLQFNPTLEGCTHVIIDEAHERTINIDMLLVLLKRAIQERPSLKIIIMSATINAELFQNYFNCNVINVPGRTFPVKMNFQDDIDALNLQSANKFDTSFDENEKENHGPITDIVKMGELISWITQNKPPGAILCFLPGWSEIVKMKKYLEEYSYLSRKQTLIVPVHSRMSHYDQRKIFSTPPPNVRKIVLATDIAETGITVTDVVYVIDSCTHRQVQWHEKRGFASIDNHWASQANINQRKGRAGRVRPGESYHFITREKFQQLDPHPDPEVMRSSLEKTVLDAKTYSHEKALDFLGSMPQPPARSTIRQAVQNLINLGALDNEENLTPLGKRIALFTLNPQLSKAIVYSSIFQCVSPLITIASIMSGESEIFAGTLYEKNKIRNVKSVYHPTSDHVSIAWLFQQWHSLEKQSRYNSRNFALKSNLIPEKVFTLSKVRDINAEHLCQAKMLPTIDTLDDMSAKENEYAELDELCRGVLLAGLDQVLYHRNFDIRKGLLKKNVHSFIMEDGNRATITPESVNFKREFWPSPFITYVRRTHNEERRTSLIRETSLVSPLTVFLFSQGRISGYIKKEENKVETNDNNANKSQIIFSIKDRRNVNLICDKETADVLLNFRDAMWSVVRYLVANQGVENTNNTEELEQVEGFKTHMLQVLGKMLSEASQFIDNPELHDKNKNKKEDNLNDEIDY</sequence>
<dbReference type="Pfam" id="PF00271">
    <property type="entry name" value="Helicase_C"/>
    <property type="match status" value="1"/>
</dbReference>
<keyword evidence="4" id="KW-0067">ATP-binding</keyword>
<dbReference type="CDD" id="cd18791">
    <property type="entry name" value="SF2_C_RHA"/>
    <property type="match status" value="1"/>
</dbReference>
<dbReference type="GO" id="GO:0003724">
    <property type="term" value="F:RNA helicase activity"/>
    <property type="evidence" value="ECO:0007669"/>
    <property type="project" value="TreeGrafter"/>
</dbReference>
<keyword evidence="5" id="KW-0694">RNA-binding</keyword>
<dbReference type="InterPro" id="IPR001650">
    <property type="entry name" value="Helicase_C-like"/>
</dbReference>
<dbReference type="GO" id="GO:0005524">
    <property type="term" value="F:ATP binding"/>
    <property type="evidence" value="ECO:0007669"/>
    <property type="project" value="UniProtKB-KW"/>
</dbReference>
<evidence type="ECO:0008006" key="13">
    <source>
        <dbReference type="Google" id="ProtNLM"/>
    </source>
</evidence>
<evidence type="ECO:0000256" key="1">
    <source>
        <dbReference type="ARBA" id="ARBA00022741"/>
    </source>
</evidence>
<dbReference type="CDD" id="cd17917">
    <property type="entry name" value="DEXHc_RHA-like"/>
    <property type="match status" value="1"/>
</dbReference>
<dbReference type="FunFam" id="3.40.50.300:FF:000526">
    <property type="entry name" value="DExH-box ATP-dependent RNA helicase DExH3"/>
    <property type="match status" value="1"/>
</dbReference>
<protein>
    <recommendedName>
        <fullName evidence="13">ATP-dependent RNA helicase DHX30</fullName>
    </recommendedName>
</protein>
<dbReference type="GO" id="GO:0003678">
    <property type="term" value="F:DNA helicase activity"/>
    <property type="evidence" value="ECO:0007669"/>
    <property type="project" value="TreeGrafter"/>
</dbReference>